<keyword evidence="3" id="KW-0436">Ligase</keyword>
<reference evidence="3 4" key="1">
    <citation type="submission" date="2016-01" db="EMBL/GenBank/DDBJ databases">
        <title>The new phylogeny of the genus Mycobacterium.</title>
        <authorList>
            <person name="Tarcisio F."/>
            <person name="Conor M."/>
            <person name="Antonella G."/>
            <person name="Elisabetta G."/>
            <person name="Giulia F.S."/>
            <person name="Sara T."/>
            <person name="Anna F."/>
            <person name="Clotilde B."/>
            <person name="Roberto B."/>
            <person name="Veronica D.S."/>
            <person name="Fabio R."/>
            <person name="Monica P."/>
            <person name="Olivier J."/>
            <person name="Enrico T."/>
            <person name="Nicola S."/>
        </authorList>
    </citation>
    <scope>NUCLEOTIDE SEQUENCE [LARGE SCALE GENOMIC DNA]</scope>
    <source>
        <strain evidence="3 4">DSM 45176</strain>
    </source>
</reference>
<evidence type="ECO:0000313" key="3">
    <source>
        <dbReference type="EMBL" id="ORW84597.1"/>
    </source>
</evidence>
<accession>A0A1X2D8U8</accession>
<dbReference type="PANTHER" id="PTHR39465">
    <property type="entry name" value="DNA LIGASE D, 3'-PHOSPHOESTERASE DOMAIN"/>
    <property type="match status" value="1"/>
</dbReference>
<dbReference type="Pfam" id="PF13298">
    <property type="entry name" value="LigD_N"/>
    <property type="match status" value="1"/>
</dbReference>
<feature type="domain" description="DNA ligase D 3'-phosphoesterase" evidence="2">
    <location>
        <begin position="38"/>
        <end position="145"/>
    </location>
</feature>
<comment type="caution">
    <text evidence="3">The sequence shown here is derived from an EMBL/GenBank/DDBJ whole genome shotgun (WGS) entry which is preliminary data.</text>
</comment>
<dbReference type="GO" id="GO:0016874">
    <property type="term" value="F:ligase activity"/>
    <property type="evidence" value="ECO:0007669"/>
    <property type="project" value="UniProtKB-KW"/>
</dbReference>
<organism evidence="3 4">
    <name type="scientific">Mycobacterium riyadhense</name>
    <dbReference type="NCBI Taxonomy" id="486698"/>
    <lineage>
        <taxon>Bacteria</taxon>
        <taxon>Bacillati</taxon>
        <taxon>Actinomycetota</taxon>
        <taxon>Actinomycetes</taxon>
        <taxon>Mycobacteriales</taxon>
        <taxon>Mycobacteriaceae</taxon>
        <taxon>Mycobacterium</taxon>
    </lineage>
</organism>
<dbReference type="NCBIfam" id="TIGR02777">
    <property type="entry name" value="LigD_PE_dom"/>
    <property type="match status" value="1"/>
</dbReference>
<dbReference type="OrthoDB" id="9802472at2"/>
<protein>
    <submittedName>
        <fullName evidence="3">DNA ligase</fullName>
    </submittedName>
</protein>
<dbReference type="AlphaFoldDB" id="A0A1X2D8U8"/>
<dbReference type="GeneID" id="93494593"/>
<dbReference type="RefSeq" id="WP_085249464.1">
    <property type="nucleotide sequence ID" value="NZ_CAJMWI010000001.1"/>
</dbReference>
<keyword evidence="4" id="KW-1185">Reference proteome</keyword>
<evidence type="ECO:0000313" key="4">
    <source>
        <dbReference type="Proteomes" id="UP000193087"/>
    </source>
</evidence>
<name>A0A1X2D8U8_9MYCO</name>
<feature type="region of interest" description="Disordered" evidence="1">
    <location>
        <begin position="163"/>
        <end position="188"/>
    </location>
</feature>
<dbReference type="Proteomes" id="UP000193087">
    <property type="component" value="Unassembled WGS sequence"/>
</dbReference>
<dbReference type="STRING" id="486698.AWC22_13185"/>
<evidence type="ECO:0000259" key="2">
    <source>
        <dbReference type="Pfam" id="PF13298"/>
    </source>
</evidence>
<gene>
    <name evidence="3" type="ORF">AWC22_13185</name>
</gene>
<dbReference type="InterPro" id="IPR014144">
    <property type="entry name" value="LigD_PE_domain"/>
</dbReference>
<dbReference type="PANTHER" id="PTHR39465:SF1">
    <property type="entry name" value="DNA LIGASE D 3'-PHOSPHOESTERASE DOMAIN-CONTAINING PROTEIN"/>
    <property type="match status" value="1"/>
</dbReference>
<dbReference type="EMBL" id="LQPQ01000034">
    <property type="protein sequence ID" value="ORW84597.1"/>
    <property type="molecule type" value="Genomic_DNA"/>
</dbReference>
<sequence length="188" mass="21731">MPLSEYRRKRQFGRSPEPRGRHRRKNPETQEEPRFVVQHHAARNDHYDFRLEIDGVLVSWAIPRGPSINPKHRRMARRTEDHPLEYATFEGVIPEGEYGAGGVIVWDHGTYANATQHEMTEGLERGHLSFRLHGEKLRGGYALTRIREGNDETWLLIKRKDADADARRKPVHSQPESVLSGRTLDDLA</sequence>
<proteinExistence type="predicted"/>
<evidence type="ECO:0000256" key="1">
    <source>
        <dbReference type="SAM" id="MobiDB-lite"/>
    </source>
</evidence>
<feature type="region of interest" description="Disordered" evidence="1">
    <location>
        <begin position="1"/>
        <end position="34"/>
    </location>
</feature>